<accession>A0AB72ZV37</accession>
<evidence type="ECO:0000256" key="1">
    <source>
        <dbReference type="SAM" id="MobiDB-lite"/>
    </source>
</evidence>
<feature type="region of interest" description="Disordered" evidence="1">
    <location>
        <begin position="63"/>
        <end position="128"/>
    </location>
</feature>
<dbReference type="Proteomes" id="UP000001345">
    <property type="component" value="Unassembled WGS sequence"/>
</dbReference>
<gene>
    <name evidence="2" type="ORF">HMPREF1391_00802</name>
</gene>
<dbReference type="AlphaFoldDB" id="A0AB72ZV37"/>
<name>A0AB72ZV37_HELPX</name>
<sequence>MTKRNLKNFFSENFIGFYPFTFEKYNSLAFKIITRSFRMKKQILTGVLLSVLAVSSAYAHKDKKDAKKPELSSQLVAHKDKKDAKKPELSSQLVAHKDEKGAKKPKLSSQLVAHKDEKGAKKPKNSVV</sequence>
<reference evidence="3" key="1">
    <citation type="submission" date="2023-07" db="EMBL/GenBank/DDBJ databases">
        <authorList>
            <person name="Weinstock G."/>
            <person name="Sodergren E."/>
            <person name="Lobos E.A."/>
            <person name="Fulton L."/>
            <person name="Fulton R."/>
            <person name="Courtney L."/>
            <person name="Fronick C."/>
            <person name="O'Laughlin M."/>
            <person name="Godfrey J."/>
            <person name="Wilson R.M."/>
            <person name="Miner T."/>
            <person name="Farmer C."/>
            <person name="Delehaunty K."/>
            <person name="Cordes M."/>
            <person name="Minx P."/>
            <person name="Tomlinson C."/>
            <person name="Chen J."/>
            <person name="Wollam A."/>
            <person name="Pepin K.H."/>
            <person name="Bhonagiri V."/>
            <person name="Zhang X."/>
            <person name="Suruliraj S."/>
            <person name="Antonio M."/>
            <person name="Secka O."/>
            <person name="Thomas J."/>
            <person name="Warren W."/>
            <person name="Mitreva M."/>
            <person name="Mardis E.R."/>
            <person name="Wilson R.K."/>
        </authorList>
    </citation>
    <scope>NUCLEOTIDE SEQUENCE [LARGE SCALE GENOMIC DNA]</scope>
    <source>
        <strain evidence="3">GAM100Ai</strain>
    </source>
</reference>
<proteinExistence type="predicted"/>
<comment type="caution">
    <text evidence="2">The sequence shown here is derived from an EMBL/GenBank/DDBJ whole genome shotgun (WGS) entry which is preliminary data.</text>
</comment>
<organism evidence="2 3">
    <name type="scientific">Helicobacter pylori GAM100Ai</name>
    <dbReference type="NCBI Taxonomy" id="1159019"/>
    <lineage>
        <taxon>Bacteria</taxon>
        <taxon>Pseudomonadati</taxon>
        <taxon>Campylobacterota</taxon>
        <taxon>Epsilonproteobacteria</taxon>
        <taxon>Campylobacterales</taxon>
        <taxon>Helicobacteraceae</taxon>
        <taxon>Helicobacter</taxon>
    </lineage>
</organism>
<evidence type="ECO:0008006" key="4">
    <source>
        <dbReference type="Google" id="ProtNLM"/>
    </source>
</evidence>
<dbReference type="EMBL" id="ANFP01000032">
    <property type="protein sequence ID" value="EKQ72285.1"/>
    <property type="molecule type" value="Genomic_DNA"/>
</dbReference>
<evidence type="ECO:0000313" key="3">
    <source>
        <dbReference type="Proteomes" id="UP000001345"/>
    </source>
</evidence>
<evidence type="ECO:0000313" key="2">
    <source>
        <dbReference type="EMBL" id="EKQ72285.1"/>
    </source>
</evidence>
<protein>
    <recommendedName>
        <fullName evidence="4">Tat pathway signal sequence domain protein</fullName>
    </recommendedName>
</protein>
<feature type="compositionally biased region" description="Basic and acidic residues" evidence="1">
    <location>
        <begin position="77"/>
        <end position="88"/>
    </location>
</feature>